<reference evidence="2 3" key="1">
    <citation type="submission" date="2019-05" db="EMBL/GenBank/DDBJ databases">
        <title>Algicella ahnfeltiae gen. nov., sp. nov., a novel marine bacterium of the family Flavobacteriaceae isolated from a red alga.</title>
        <authorList>
            <person name="Nedashkovskaya O.I."/>
            <person name="Kukhlevskiy A.D."/>
            <person name="Kim S.-G."/>
            <person name="Zhukova N.V."/>
            <person name="Mikhailov V.V."/>
        </authorList>
    </citation>
    <scope>NUCLEOTIDE SEQUENCE [LARGE SCALE GENOMIC DNA]</scope>
    <source>
        <strain evidence="2 3">10Alg115</strain>
    </source>
</reference>
<name>A0A5B7TT76_9FLAO</name>
<keyword evidence="1" id="KW-0812">Transmembrane</keyword>
<dbReference type="RefSeq" id="WP_138949408.1">
    <property type="nucleotide sequence ID" value="NZ_CP040749.1"/>
</dbReference>
<evidence type="ECO:0000256" key="1">
    <source>
        <dbReference type="SAM" id="Phobius"/>
    </source>
</evidence>
<sequence>MKKILFYIFVLVTLNSNAQQDSLKVQVDKQAIELKKFDTNNLDDYNADKNFNYKVEIREPSMLERALDWLYRVFLNILRAIFGNEVATGIMGFLVRIIPYAIAAVVLFLLIKFFLKVNTSSLISGTTNTSTVRLTDDEELIKSEDLPELIKNAIAQKNYRLAVRYYYLMVLQKLSNSEIIDWQQQKTNEDYIKEITSETLKHKFASGTYLYDFVWYGNFELNETEFVKAENQLNELTKLIK</sequence>
<evidence type="ECO:0000313" key="3">
    <source>
        <dbReference type="Proteomes" id="UP000306229"/>
    </source>
</evidence>
<dbReference type="AlphaFoldDB" id="A0A5B7TT76"/>
<dbReference type="Proteomes" id="UP000306229">
    <property type="component" value="Chromosome"/>
</dbReference>
<keyword evidence="1" id="KW-0472">Membrane</keyword>
<keyword evidence="1" id="KW-1133">Transmembrane helix</keyword>
<feature type="transmembrane region" description="Helical" evidence="1">
    <location>
        <begin position="97"/>
        <end position="115"/>
    </location>
</feature>
<protein>
    <submittedName>
        <fullName evidence="2">DUF4129 domain-containing protein</fullName>
    </submittedName>
</protein>
<accession>A0A5B7TT76</accession>
<dbReference type="KEGG" id="fbe:FF125_08735"/>
<proteinExistence type="predicted"/>
<keyword evidence="3" id="KW-1185">Reference proteome</keyword>
<gene>
    <name evidence="2" type="ORF">FF125_08735</name>
</gene>
<evidence type="ECO:0000313" key="2">
    <source>
        <dbReference type="EMBL" id="QCX38511.1"/>
    </source>
</evidence>
<dbReference type="EMBL" id="CP040749">
    <property type="protein sequence ID" value="QCX38511.1"/>
    <property type="molecule type" value="Genomic_DNA"/>
</dbReference>
<organism evidence="2 3">
    <name type="scientific">Aureibaculum algae</name>
    <dbReference type="NCBI Taxonomy" id="2584122"/>
    <lineage>
        <taxon>Bacteria</taxon>
        <taxon>Pseudomonadati</taxon>
        <taxon>Bacteroidota</taxon>
        <taxon>Flavobacteriia</taxon>
        <taxon>Flavobacteriales</taxon>
        <taxon>Flavobacteriaceae</taxon>
        <taxon>Aureibaculum</taxon>
    </lineage>
</organism>
<dbReference type="OrthoDB" id="5491447at2"/>